<accession>A0A840TQH6</accession>
<dbReference type="PANTHER" id="PTHR10412:SF10">
    <property type="entry name" value="GLYCOSYL HYDROLASE FAMILY 63 C-TERMINAL DOMAIN-CONTAINING PROTEIN"/>
    <property type="match status" value="1"/>
</dbReference>
<dbReference type="EMBL" id="JACHGF010000008">
    <property type="protein sequence ID" value="MBB5286091.1"/>
    <property type="molecule type" value="Genomic_DNA"/>
</dbReference>
<dbReference type="GO" id="GO:0009311">
    <property type="term" value="P:oligosaccharide metabolic process"/>
    <property type="evidence" value="ECO:0007669"/>
    <property type="project" value="InterPro"/>
</dbReference>
<evidence type="ECO:0000313" key="2">
    <source>
        <dbReference type="EMBL" id="MBB5286091.1"/>
    </source>
</evidence>
<dbReference type="CDD" id="cd00077">
    <property type="entry name" value="HDc"/>
    <property type="match status" value="1"/>
</dbReference>
<evidence type="ECO:0000259" key="1">
    <source>
        <dbReference type="Pfam" id="PF22422"/>
    </source>
</evidence>
<proteinExistence type="predicted"/>
<dbReference type="AlphaFoldDB" id="A0A840TQH6"/>
<feature type="domain" description="Mannosylglycerate hydrolase MGH1-like glycoside hydrolase" evidence="1">
    <location>
        <begin position="417"/>
        <end position="522"/>
    </location>
</feature>
<evidence type="ECO:0000313" key="3">
    <source>
        <dbReference type="Proteomes" id="UP000557307"/>
    </source>
</evidence>
<keyword evidence="3" id="KW-1185">Reference proteome</keyword>
<organism evidence="2 3">
    <name type="scientific">Rhabdobacter roseus</name>
    <dbReference type="NCBI Taxonomy" id="1655419"/>
    <lineage>
        <taxon>Bacteria</taxon>
        <taxon>Pseudomonadati</taxon>
        <taxon>Bacteroidota</taxon>
        <taxon>Cytophagia</taxon>
        <taxon>Cytophagales</taxon>
        <taxon>Cytophagaceae</taxon>
        <taxon>Rhabdobacter</taxon>
    </lineage>
</organism>
<dbReference type="InterPro" id="IPR004888">
    <property type="entry name" value="Glycoside_hydrolase_63"/>
</dbReference>
<gene>
    <name evidence="2" type="ORF">HNQ92_004251</name>
</gene>
<dbReference type="InterPro" id="IPR054491">
    <property type="entry name" value="MGH1-like_GH"/>
</dbReference>
<dbReference type="InterPro" id="IPR012341">
    <property type="entry name" value="6hp_glycosidase-like_sf"/>
</dbReference>
<protein>
    <recommendedName>
        <fullName evidence="1">Mannosylglycerate hydrolase MGH1-like glycoside hydrolase domain-containing protein</fullName>
    </recommendedName>
</protein>
<dbReference type="RefSeq" id="WP_184176880.1">
    <property type="nucleotide sequence ID" value="NZ_JACHGF010000008.1"/>
</dbReference>
<dbReference type="GO" id="GO:0004573">
    <property type="term" value="F:Glc3Man9GlcNAc2 oligosaccharide glucosidase activity"/>
    <property type="evidence" value="ECO:0007669"/>
    <property type="project" value="InterPro"/>
</dbReference>
<dbReference type="Gene3D" id="1.50.10.10">
    <property type="match status" value="1"/>
</dbReference>
<name>A0A840TQH6_9BACT</name>
<sequence>MSKKTPKDPERKRLAKPNWKKWGPYVADRQWGTVREDYSSSGDAWNYLTHDKARSKAYRWGEEGIGGFSDDQQFLCFAWAFWNHQDPILKERYFGLTGQESNHGEDVKEIYYYLDATPTHSYQKMLYKYPQQAFPYEKLIEHSRNRGKKEPEYELVETGIFDENRYFDLWMEYAKASEEDILIKLTVHNQGPEAAPLTVLPTLWFRNTWCGAKEKIPALTTSPEGHVQASHPELGTYHWYLEEAEQLLFCENETNQQRLYQVPNEAASCKDGINDFVIAGTDTLNQGQTGTKAAALYTLTLPPNERRTIRLRLSKKALKNAFADFDALFAQRQSEADAFYEVLQAHTQTDDERSIQRQAFAGMLWTKQFYYYDVNRWLNGDPGQPSPPESRKTGRNATWPYFHTADIMSMPDGWEFPWFAAWDLAFQAVVLARLDPDFAKYQLEILLRACAMHPNGQIPAYEWHFSDANPPVHAWAALKVYAVEKKNGKGDLEFLERVFQKLLLNFTWWVNRKDTTGSNLFEGGFLGLDNIGVFDRSELPANVRLEQADATSWMAMYCLNMLRIACELSLEKPHYQEFARKFFEHFLYIAGAMRDIGNTGINLWDEEDEFYYDKIHFPNGDNLRLRVRSLVGLIPLAAVEVLDPVMLEKLPYFKEHVEKFIQERPDLAELISRWHVPGKGEFRLLSLLRGHRTHMLLKRMLDSDEFLSEHGIRALSKYHRDHPYEIELNGTTYDVHYIPGESDDSLYGGNSNWRGPVWLPVNYLLIDSLLKFQQYYGDEFRVEYPTGSGQSYALREIAAALRGRLVGIFRLDENNRRAVWGPYEKFQQDPAFRDYLFFHEYFHGDDGHGLGASHQTGWTALIANLIDGQGMGVL</sequence>
<dbReference type="InterPro" id="IPR008928">
    <property type="entry name" value="6-hairpin_glycosidase_sf"/>
</dbReference>
<dbReference type="Pfam" id="PF22422">
    <property type="entry name" value="MGH1-like_GH"/>
    <property type="match status" value="1"/>
</dbReference>
<dbReference type="Proteomes" id="UP000557307">
    <property type="component" value="Unassembled WGS sequence"/>
</dbReference>
<dbReference type="InterPro" id="IPR003607">
    <property type="entry name" value="HD/PDEase_dom"/>
</dbReference>
<dbReference type="PANTHER" id="PTHR10412">
    <property type="entry name" value="MANNOSYL-OLIGOSACCHARIDE GLUCOSIDASE"/>
    <property type="match status" value="1"/>
</dbReference>
<dbReference type="SUPFAM" id="SSF48208">
    <property type="entry name" value="Six-hairpin glycosidases"/>
    <property type="match status" value="1"/>
</dbReference>
<reference evidence="2 3" key="1">
    <citation type="submission" date="2020-08" db="EMBL/GenBank/DDBJ databases">
        <title>Genomic Encyclopedia of Type Strains, Phase IV (KMG-IV): sequencing the most valuable type-strain genomes for metagenomic binning, comparative biology and taxonomic classification.</title>
        <authorList>
            <person name="Goeker M."/>
        </authorList>
    </citation>
    <scope>NUCLEOTIDE SEQUENCE [LARGE SCALE GENOMIC DNA]</scope>
    <source>
        <strain evidence="2 3">DSM 105074</strain>
    </source>
</reference>
<comment type="caution">
    <text evidence="2">The sequence shown here is derived from an EMBL/GenBank/DDBJ whole genome shotgun (WGS) entry which is preliminary data.</text>
</comment>